<dbReference type="RefSeq" id="WP_200065912.1">
    <property type="nucleotide sequence ID" value="NZ_JAEHFW010000001.1"/>
</dbReference>
<dbReference type="PANTHER" id="PTHR13939">
    <property type="entry name" value="NICOTINAMIDE-NUCLEOTIDE AMIDOHYDROLASE PNCC"/>
    <property type="match status" value="1"/>
</dbReference>
<dbReference type="PIRSF" id="PIRSF006728">
    <property type="entry name" value="CinA"/>
    <property type="match status" value="1"/>
</dbReference>
<dbReference type="InterPro" id="IPR036653">
    <property type="entry name" value="CinA-like_C"/>
</dbReference>
<dbReference type="CDD" id="cd00885">
    <property type="entry name" value="cinA"/>
    <property type="match status" value="1"/>
</dbReference>
<gene>
    <name evidence="3" type="ORF">I5M19_09215</name>
</gene>
<dbReference type="Pfam" id="PF18146">
    <property type="entry name" value="CinA_KH"/>
    <property type="match status" value="1"/>
</dbReference>
<dbReference type="PANTHER" id="PTHR13939:SF0">
    <property type="entry name" value="NMN AMIDOHYDROLASE-LIKE PROTEIN YFAY"/>
    <property type="match status" value="1"/>
</dbReference>
<comment type="similarity">
    <text evidence="1">Belongs to the CinA family.</text>
</comment>
<name>A0A934PTU8_9SPHI</name>
<proteinExistence type="inferred from homology"/>
<evidence type="ECO:0000313" key="4">
    <source>
        <dbReference type="Proteomes" id="UP000613193"/>
    </source>
</evidence>
<dbReference type="SUPFAM" id="SSF142433">
    <property type="entry name" value="CinA-like"/>
    <property type="match status" value="1"/>
</dbReference>
<reference evidence="3" key="1">
    <citation type="submission" date="2020-12" db="EMBL/GenBank/DDBJ databases">
        <title>Bacterial novel species Mucilaginibacter sp. SD-g isolated from soil.</title>
        <authorList>
            <person name="Jung H.-Y."/>
        </authorList>
    </citation>
    <scope>NUCLEOTIDE SEQUENCE</scope>
    <source>
        <strain evidence="3">SD-g</strain>
    </source>
</reference>
<evidence type="ECO:0000256" key="1">
    <source>
        <dbReference type="HAMAP-Rule" id="MF_00226"/>
    </source>
</evidence>
<dbReference type="InterPro" id="IPR050101">
    <property type="entry name" value="CinA"/>
</dbReference>
<dbReference type="NCBIfam" id="TIGR00177">
    <property type="entry name" value="molyb_syn"/>
    <property type="match status" value="1"/>
</dbReference>
<feature type="domain" description="MoaB/Mog" evidence="2">
    <location>
        <begin position="4"/>
        <end position="171"/>
    </location>
</feature>
<dbReference type="InterPro" id="IPR041424">
    <property type="entry name" value="CinA_KH"/>
</dbReference>
<dbReference type="AlphaFoldDB" id="A0A934PTU8"/>
<dbReference type="SUPFAM" id="SSF53218">
    <property type="entry name" value="Molybdenum cofactor biosynthesis proteins"/>
    <property type="match status" value="1"/>
</dbReference>
<dbReference type="Pfam" id="PF02464">
    <property type="entry name" value="CinA"/>
    <property type="match status" value="1"/>
</dbReference>
<dbReference type="SMART" id="SM00852">
    <property type="entry name" value="MoCF_biosynth"/>
    <property type="match status" value="1"/>
</dbReference>
<dbReference type="Gene3D" id="3.40.980.10">
    <property type="entry name" value="MoaB/Mog-like domain"/>
    <property type="match status" value="1"/>
</dbReference>
<dbReference type="Proteomes" id="UP000613193">
    <property type="component" value="Unassembled WGS sequence"/>
</dbReference>
<dbReference type="HAMAP" id="MF_00226_B">
    <property type="entry name" value="CinA_B"/>
    <property type="match status" value="1"/>
</dbReference>
<dbReference type="InterPro" id="IPR008136">
    <property type="entry name" value="CinA_C"/>
</dbReference>
<evidence type="ECO:0000259" key="2">
    <source>
        <dbReference type="SMART" id="SM00852"/>
    </source>
</evidence>
<dbReference type="EMBL" id="JAEHFW010000001">
    <property type="protein sequence ID" value="MBK0379486.1"/>
    <property type="molecule type" value="Genomic_DNA"/>
</dbReference>
<dbReference type="NCBIfam" id="NF001813">
    <property type="entry name" value="PRK00549.1"/>
    <property type="match status" value="1"/>
</dbReference>
<dbReference type="InterPro" id="IPR036425">
    <property type="entry name" value="MoaB/Mog-like_dom_sf"/>
</dbReference>
<organism evidence="3 4">
    <name type="scientific">Mucilaginibacter segetis</name>
    <dbReference type="NCBI Taxonomy" id="2793071"/>
    <lineage>
        <taxon>Bacteria</taxon>
        <taxon>Pseudomonadati</taxon>
        <taxon>Bacteroidota</taxon>
        <taxon>Sphingobacteriia</taxon>
        <taxon>Sphingobacteriales</taxon>
        <taxon>Sphingobacteriaceae</taxon>
        <taxon>Mucilaginibacter</taxon>
    </lineage>
</organism>
<keyword evidence="4" id="KW-1185">Reference proteome</keyword>
<sequence>MLAEIITIGDEILIGQIVDTNSAWMAEKLNHEGIKIKQISSVSDNREHILKALAEAAGRTDIILITGGLGPTKDDITKKTLAEYFGVDLVLNDEALENVERIFKKYNRPLLETNRKQAEVPTNCEVILNENGTAPGMWFNHAGKVYISMPGVPFEMKYMMEERVIPKLKGIFNLPVIYHKTILTAGEGESFLAEKIADIEDSLPDDIKLAYLPKLGQVRLRLSAYGNDEISLKVKTEEYAQKIIERVKHAVIAEDDIPIEKAILNFMAEKNLTLSTAESCTGGYISHLLTQHAGSSEVFLGGAVSYSYELKESMLGVKNETLWQYGAVSYETVKEMVEGALLNFKSDYAIAVTGIAGPGGGTPDKPVGTVWVAAANANKTLIKKFTFGSKRLQNIERTAVAAFFMLNTLLNESIN</sequence>
<dbReference type="NCBIfam" id="TIGR00199">
    <property type="entry name" value="PncC_domain"/>
    <property type="match status" value="1"/>
</dbReference>
<accession>A0A934PTU8</accession>
<evidence type="ECO:0000313" key="3">
    <source>
        <dbReference type="EMBL" id="MBK0379486.1"/>
    </source>
</evidence>
<dbReference type="NCBIfam" id="TIGR00200">
    <property type="entry name" value="cinA_nterm"/>
    <property type="match status" value="1"/>
</dbReference>
<dbReference type="Gene3D" id="3.90.950.20">
    <property type="entry name" value="CinA-like"/>
    <property type="match status" value="1"/>
</dbReference>
<dbReference type="InterPro" id="IPR001453">
    <property type="entry name" value="MoaB/Mog_dom"/>
</dbReference>
<comment type="caution">
    <text evidence="3">The sequence shown here is derived from an EMBL/GenBank/DDBJ whole genome shotgun (WGS) entry which is preliminary data.</text>
</comment>
<protein>
    <recommendedName>
        <fullName evidence="1">CinA-like protein</fullName>
    </recommendedName>
</protein>
<dbReference type="InterPro" id="IPR008135">
    <property type="entry name" value="Competence-induced_CinA"/>
</dbReference>
<dbReference type="Pfam" id="PF00994">
    <property type="entry name" value="MoCF_biosynth"/>
    <property type="match status" value="1"/>
</dbReference>